<accession>A0AAW9CRB6</accession>
<dbReference type="RefSeq" id="WP_009894863.1">
    <property type="nucleotide sequence ID" value="NZ_CM125683.1"/>
</dbReference>
<proteinExistence type="predicted"/>
<dbReference type="GeneID" id="45117698"/>
<gene>
    <name evidence="1" type="ORF">C7S16_5870</name>
</gene>
<reference evidence="1" key="1">
    <citation type="submission" date="2018-08" db="EMBL/GenBank/DDBJ databases">
        <title>Identification of Burkholderia cepacia strains that express a Burkholderia pseudomallei-like capsular polysaccharide.</title>
        <authorList>
            <person name="Burtnick M.N."/>
            <person name="Vongsouvath M."/>
            <person name="Newton P."/>
            <person name="Wuthiekanun V."/>
            <person name="Limmathurotsakul D."/>
            <person name="Brett P.J."/>
            <person name="Chantratita N."/>
            <person name="Dance D.A."/>
        </authorList>
    </citation>
    <scope>NUCLEOTIDE SEQUENCE</scope>
    <source>
        <strain evidence="1">SBXCC001</strain>
    </source>
</reference>
<dbReference type="EMBL" id="QXCT01000001">
    <property type="protein sequence ID" value="MDW9253145.1"/>
    <property type="molecule type" value="Genomic_DNA"/>
</dbReference>
<evidence type="ECO:0000313" key="2">
    <source>
        <dbReference type="Proteomes" id="UP001272137"/>
    </source>
</evidence>
<organism evidence="1 2">
    <name type="scientific">Burkholderia thailandensis</name>
    <dbReference type="NCBI Taxonomy" id="57975"/>
    <lineage>
        <taxon>Bacteria</taxon>
        <taxon>Pseudomonadati</taxon>
        <taxon>Pseudomonadota</taxon>
        <taxon>Betaproteobacteria</taxon>
        <taxon>Burkholderiales</taxon>
        <taxon>Burkholderiaceae</taxon>
        <taxon>Burkholderia</taxon>
        <taxon>pseudomallei group</taxon>
    </lineage>
</organism>
<evidence type="ECO:0000313" key="1">
    <source>
        <dbReference type="EMBL" id="MDW9253145.1"/>
    </source>
</evidence>
<dbReference type="AlphaFoldDB" id="A0AAW9CRB6"/>
<protein>
    <submittedName>
        <fullName evidence="1">Rod binding family protein</fullName>
    </submittedName>
</protein>
<comment type="caution">
    <text evidence="1">The sequence shown here is derived from an EMBL/GenBank/DDBJ whole genome shotgun (WGS) entry which is preliminary data.</text>
</comment>
<dbReference type="Proteomes" id="UP001272137">
    <property type="component" value="Unassembled WGS sequence"/>
</dbReference>
<name>A0AAW9CRB6_BURTH</name>
<sequence length="121" mass="12365">MSNGSIGAGAGAWTAAAGQAARMPGIAARPAADESDERKATYAAEQFEALFASQMLREMRNAIREISPEGSMFRDAIGSGLMDMMDGAIAQALATQRAFGIADFVLAQIAPAGAQAGAAAR</sequence>